<accession>A0ABT8YM36</accession>
<feature type="coiled-coil region" evidence="1">
    <location>
        <begin position="573"/>
        <end position="636"/>
    </location>
</feature>
<organism evidence="4 5">
    <name type="scientific">Rhizobium alvei</name>
    <dbReference type="NCBI Taxonomy" id="1132659"/>
    <lineage>
        <taxon>Bacteria</taxon>
        <taxon>Pseudomonadati</taxon>
        <taxon>Pseudomonadota</taxon>
        <taxon>Alphaproteobacteria</taxon>
        <taxon>Hyphomicrobiales</taxon>
        <taxon>Rhizobiaceae</taxon>
        <taxon>Rhizobium/Agrobacterium group</taxon>
        <taxon>Rhizobium</taxon>
    </lineage>
</organism>
<keyword evidence="3" id="KW-0812">Transmembrane</keyword>
<keyword evidence="3" id="KW-1133">Transmembrane helix</keyword>
<evidence type="ECO:0000313" key="4">
    <source>
        <dbReference type="EMBL" id="MDO6964785.1"/>
    </source>
</evidence>
<evidence type="ECO:0000256" key="2">
    <source>
        <dbReference type="SAM" id="MobiDB-lite"/>
    </source>
</evidence>
<feature type="compositionally biased region" description="Basic and acidic residues" evidence="2">
    <location>
        <begin position="687"/>
        <end position="717"/>
    </location>
</feature>
<feature type="coiled-coil region" evidence="1">
    <location>
        <begin position="487"/>
        <end position="538"/>
    </location>
</feature>
<keyword evidence="5" id="KW-1185">Reference proteome</keyword>
<feature type="region of interest" description="Disordered" evidence="2">
    <location>
        <begin position="641"/>
        <end position="750"/>
    </location>
</feature>
<dbReference type="RefSeq" id="WP_304376714.1">
    <property type="nucleotide sequence ID" value="NZ_JAUOZU010000008.1"/>
</dbReference>
<keyword evidence="3" id="KW-0472">Membrane</keyword>
<sequence>MRRRIGRMRGLAFLVLSAERLIIAALPALAVLALTAIIAWFGLARELGTYARIAMLVVLLAAFLASLLPFRKFRWPDGNEINRRLESRSGVAHQAIAVQTERPAGDDPFSLALWQLHRKRMAAEIGILSAGLPEPDLVRRDPYALRAPIVLLLVIAASFSLSNNGGRLGDLWSFSTPQNGEEPLRVDAWVTPPAYTALAPVYLKTVDPGATIRVPQGSELTIRMSGTDAGDRVTFKSASGNETIALAADKPVEPQSNAADKAASFRFKLVANGTITIDDLAYDFDLIEDKPPSIAFSKEPSRAVNGALEIAFEIKDDYGVGEASAEIVPVAKDDKAIPLFDPPTFRLDLPGSDGKSIKSTVSRDLTEHPLSGKKVKLTLIAKDAAGHVGRSETKEIVLPQRFFSEPLAGSIAEQRQVFALDVNRIPHSLALADAISMRPEEQIPNLAHFLMLQSVTNRLKMVGNFQDLEEVAAYYWDVARFIEDGDLSSAEKRLKDAQDRLAKALDRNASDKEIAALMKELRDAMDQYMAELSKRMQNPDANRMANQNMRMLRSQDIENMLSQLENLARSGNKDEARRLLSEMQRMMNNLQTARPRNNQQQQPSPMLEQIDKLGELMQKQQKLMEETHKLEQALRDRMQRGDPLDEDGLAPGEDPFAQENPPVTEDPEQGQKQDQPGSEQDEMTADQLREALKELRSRQDQLSKDLQAFEKGLKDLGMKPGPGFGDAGKEMGESSQALGKAQGQRSADAQGRALEALRKGAGDMMQQMMQQAGRNGQQGMPMPGDMQAQGNDPLGRRSGEVGNEIDEQVKIPGQIDIQRAREILEQIRRKLGDGPASLIERQYLERLLENFQ</sequence>
<dbReference type="NCBIfam" id="TIGR02302">
    <property type="entry name" value="aProt_lowcomp"/>
    <property type="match status" value="1"/>
</dbReference>
<feature type="transmembrane region" description="Helical" evidence="3">
    <location>
        <begin position="143"/>
        <end position="161"/>
    </location>
</feature>
<dbReference type="Proteomes" id="UP001174932">
    <property type="component" value="Unassembled WGS sequence"/>
</dbReference>
<keyword evidence="1" id="KW-0175">Coiled coil</keyword>
<reference evidence="4" key="2">
    <citation type="submission" date="2023-07" db="EMBL/GenBank/DDBJ databases">
        <authorList>
            <person name="Shen H."/>
        </authorList>
    </citation>
    <scope>NUCLEOTIDE SEQUENCE</scope>
    <source>
        <strain evidence="4">TNR-22</strain>
    </source>
</reference>
<feature type="compositionally biased region" description="Polar residues" evidence="2">
    <location>
        <begin position="733"/>
        <end position="747"/>
    </location>
</feature>
<evidence type="ECO:0000256" key="1">
    <source>
        <dbReference type="SAM" id="Coils"/>
    </source>
</evidence>
<feature type="region of interest" description="Disordered" evidence="2">
    <location>
        <begin position="771"/>
        <end position="800"/>
    </location>
</feature>
<proteinExistence type="predicted"/>
<dbReference type="EMBL" id="JAUOZU010000008">
    <property type="protein sequence ID" value="MDO6964785.1"/>
    <property type="molecule type" value="Genomic_DNA"/>
</dbReference>
<reference evidence="4" key="1">
    <citation type="journal article" date="2015" name="Int. J. Syst. Evol. Microbiol.">
        <title>Rhizobium alvei sp. nov., isolated from a freshwater river.</title>
        <authorList>
            <person name="Sheu S.Y."/>
            <person name="Huang H.W."/>
            <person name="Young C.C."/>
            <person name="Chen W.M."/>
        </authorList>
    </citation>
    <scope>NUCLEOTIDE SEQUENCE</scope>
    <source>
        <strain evidence="4">TNR-22</strain>
    </source>
</reference>
<name>A0ABT8YM36_9HYPH</name>
<gene>
    <name evidence="4" type="ORF">Q4481_12525</name>
</gene>
<comment type="caution">
    <text evidence="4">The sequence shown here is derived from an EMBL/GenBank/DDBJ whole genome shotgun (WGS) entry which is preliminary data.</text>
</comment>
<evidence type="ECO:0000313" key="5">
    <source>
        <dbReference type="Proteomes" id="UP001174932"/>
    </source>
</evidence>
<feature type="transmembrane region" description="Helical" evidence="3">
    <location>
        <begin position="49"/>
        <end position="70"/>
    </location>
</feature>
<dbReference type="Pfam" id="PF13779">
    <property type="entry name" value="DUF4175"/>
    <property type="match status" value="1"/>
</dbReference>
<dbReference type="InterPro" id="IPR012683">
    <property type="entry name" value="CHP02302_TM"/>
</dbReference>
<feature type="compositionally biased region" description="Low complexity" evidence="2">
    <location>
        <begin position="771"/>
        <end position="780"/>
    </location>
</feature>
<evidence type="ECO:0000256" key="3">
    <source>
        <dbReference type="SAM" id="Phobius"/>
    </source>
</evidence>
<feature type="transmembrane region" description="Helical" evidence="3">
    <location>
        <begin position="21"/>
        <end position="43"/>
    </location>
</feature>
<protein>
    <submittedName>
        <fullName evidence="4">TIGR02302 family protein</fullName>
    </submittedName>
</protein>